<organism evidence="1 2">
    <name type="scientific">Senna tora</name>
    <dbReference type="NCBI Taxonomy" id="362788"/>
    <lineage>
        <taxon>Eukaryota</taxon>
        <taxon>Viridiplantae</taxon>
        <taxon>Streptophyta</taxon>
        <taxon>Embryophyta</taxon>
        <taxon>Tracheophyta</taxon>
        <taxon>Spermatophyta</taxon>
        <taxon>Magnoliopsida</taxon>
        <taxon>eudicotyledons</taxon>
        <taxon>Gunneridae</taxon>
        <taxon>Pentapetalae</taxon>
        <taxon>rosids</taxon>
        <taxon>fabids</taxon>
        <taxon>Fabales</taxon>
        <taxon>Fabaceae</taxon>
        <taxon>Caesalpinioideae</taxon>
        <taxon>Cassia clade</taxon>
        <taxon>Senna</taxon>
    </lineage>
</organism>
<accession>A0A834X9R3</accession>
<reference evidence="1" key="1">
    <citation type="submission" date="2020-09" db="EMBL/GenBank/DDBJ databases">
        <title>Genome-Enabled Discovery of Anthraquinone Biosynthesis in Senna tora.</title>
        <authorList>
            <person name="Kang S.-H."/>
            <person name="Pandey R.P."/>
            <person name="Lee C.-M."/>
            <person name="Sim J.-S."/>
            <person name="Jeong J.-T."/>
            <person name="Choi B.-S."/>
            <person name="Jung M."/>
            <person name="Ginzburg D."/>
            <person name="Zhao K."/>
            <person name="Won S.Y."/>
            <person name="Oh T.-J."/>
            <person name="Yu Y."/>
            <person name="Kim N.-H."/>
            <person name="Lee O.R."/>
            <person name="Lee T.-H."/>
            <person name="Bashyal P."/>
            <person name="Kim T.-S."/>
            <person name="Lee W.-H."/>
            <person name="Kawkins C."/>
            <person name="Kim C.-K."/>
            <person name="Kim J.S."/>
            <person name="Ahn B.O."/>
            <person name="Rhee S.Y."/>
            <person name="Sohng J.K."/>
        </authorList>
    </citation>
    <scope>NUCLEOTIDE SEQUENCE</scope>
    <source>
        <tissue evidence="1">Leaf</tissue>
    </source>
</reference>
<dbReference type="Proteomes" id="UP000634136">
    <property type="component" value="Unassembled WGS sequence"/>
</dbReference>
<evidence type="ECO:0000313" key="1">
    <source>
        <dbReference type="EMBL" id="KAF7841101.1"/>
    </source>
</evidence>
<name>A0A834X9R3_9FABA</name>
<sequence>MLTSTSLRTIVDQVDCNFGVTFNLQKSVFFFPRNLEAVVDAPKLSTQNHGVPDSGSFGTISEQMNVGLSKSFTKWTHWAFVTPRGYPVIGCFLREVANDIVGILYCKSPIRIMFPIHEVNNSFVMGYLDLLVYQRSQAGKSPDPLIIPEINLTTISNSPENGVLRGIFSFIFQLKNLNPKRAFITYQVPGHLEQEAFIHVLKRFDSKASQVSRKANCFPTNLVQLPFFSRATPQKLPFQLFQLGDSSFGEHAMLHMVNWDCRQN</sequence>
<proteinExistence type="predicted"/>
<keyword evidence="2" id="KW-1185">Reference proteome</keyword>
<dbReference type="AlphaFoldDB" id="A0A834X9R3"/>
<gene>
    <name evidence="1" type="ORF">G2W53_003399</name>
</gene>
<dbReference type="EMBL" id="JAAIUW010000002">
    <property type="protein sequence ID" value="KAF7841101.1"/>
    <property type="molecule type" value="Genomic_DNA"/>
</dbReference>
<evidence type="ECO:0000313" key="2">
    <source>
        <dbReference type="Proteomes" id="UP000634136"/>
    </source>
</evidence>
<comment type="caution">
    <text evidence="1">The sequence shown here is derived from an EMBL/GenBank/DDBJ whole genome shotgun (WGS) entry which is preliminary data.</text>
</comment>
<protein>
    <submittedName>
        <fullName evidence="1">Putative ribonuclease H protein</fullName>
    </submittedName>
</protein>